<dbReference type="Gene3D" id="1.20.120.1810">
    <property type="match status" value="1"/>
</dbReference>
<dbReference type="InterPro" id="IPR050813">
    <property type="entry name" value="Sigma-70_Factor"/>
</dbReference>
<protein>
    <recommendedName>
        <fullName evidence="8">RNA polymerase sigma factor</fullName>
    </recommendedName>
</protein>
<dbReference type="InterPro" id="IPR013324">
    <property type="entry name" value="RNA_pol_sigma_r3/r4-like"/>
</dbReference>
<gene>
    <name evidence="11" type="primary">rpoH</name>
    <name evidence="11" type="ORF">D9V81_00120</name>
</gene>
<keyword evidence="5 8" id="KW-0731">Sigma factor</keyword>
<keyword evidence="4" id="KW-0346">Stress response</keyword>
<evidence type="ECO:0000256" key="8">
    <source>
        <dbReference type="RuleBase" id="RU362124"/>
    </source>
</evidence>
<sequence>MMYEIKCLNMLSLNNLRSYIYTVNSWKILSFQEERFLTELIYYNSDLLAIRNIILSNLRFVVHISRNYLGYGLAQSDLIQEGNIGLMKAVRRFNPNINVRIISFAVHWIKSEMHEYILKNWRIVKVATTKVQRKLFFNLRRKKKKLGWFTDNEIKFISKTLGVKYQDIQDMESRMLTQDLDLCPSLENKQINKKKIFIPYLKDLKSDFSFQLEIFNWGRCKEGKFHDALLKLNERSRYIIYSRWLRKKNRKTLYEISNNYDISAERVRQLEQNAIQKIQIKIK</sequence>
<dbReference type="PANTHER" id="PTHR30376:SF3">
    <property type="entry name" value="RNA POLYMERASE SIGMA FACTOR RPOH"/>
    <property type="match status" value="1"/>
</dbReference>
<organism evidence="11 12">
    <name type="scientific">Buchnera aphidicola</name>
    <name type="common">Therioaphis trifolii</name>
    <dbReference type="NCBI Taxonomy" id="1241884"/>
    <lineage>
        <taxon>Bacteria</taxon>
        <taxon>Pseudomonadati</taxon>
        <taxon>Pseudomonadota</taxon>
        <taxon>Gammaproteobacteria</taxon>
        <taxon>Enterobacterales</taxon>
        <taxon>Erwiniaceae</taxon>
        <taxon>Buchnera</taxon>
    </lineage>
</organism>
<dbReference type="GO" id="GO:0006352">
    <property type="term" value="P:DNA-templated transcription initiation"/>
    <property type="evidence" value="ECO:0007669"/>
    <property type="project" value="UniProtKB-UniRule"/>
</dbReference>
<keyword evidence="12" id="KW-1185">Reference proteome</keyword>
<proteinExistence type="inferred from homology"/>
<dbReference type="GO" id="GO:0003677">
    <property type="term" value="F:DNA binding"/>
    <property type="evidence" value="ECO:0007669"/>
    <property type="project" value="UniProtKB-KW"/>
</dbReference>
<evidence type="ECO:0000256" key="7">
    <source>
        <dbReference type="ARBA" id="ARBA00023163"/>
    </source>
</evidence>
<keyword evidence="3 8" id="KW-0805">Transcription regulation</keyword>
<evidence type="ECO:0000256" key="1">
    <source>
        <dbReference type="ARBA" id="ARBA00007788"/>
    </source>
</evidence>
<evidence type="ECO:0000256" key="5">
    <source>
        <dbReference type="ARBA" id="ARBA00023082"/>
    </source>
</evidence>
<dbReference type="FunFam" id="1.20.120.1810:FF:000001">
    <property type="entry name" value="RNA polymerase sigma factor RpoH"/>
    <property type="match status" value="1"/>
</dbReference>
<dbReference type="Pfam" id="PF04545">
    <property type="entry name" value="Sigma70_r4"/>
    <property type="match status" value="1"/>
</dbReference>
<feature type="domain" description="RNA polymerase sigma-70" evidence="10">
    <location>
        <begin position="252"/>
        <end position="278"/>
    </location>
</feature>
<dbReference type="SUPFAM" id="SSF88659">
    <property type="entry name" value="Sigma3 and sigma4 domains of RNA polymerase sigma factors"/>
    <property type="match status" value="1"/>
</dbReference>
<dbReference type="NCBIfam" id="TIGR02392">
    <property type="entry name" value="rpoH_proteo"/>
    <property type="match status" value="1"/>
</dbReference>
<dbReference type="Gene3D" id="1.10.10.10">
    <property type="entry name" value="Winged helix-like DNA-binding domain superfamily/Winged helix DNA-binding domain"/>
    <property type="match status" value="1"/>
</dbReference>
<dbReference type="PROSITE" id="PS00715">
    <property type="entry name" value="SIGMA70_1"/>
    <property type="match status" value="1"/>
</dbReference>
<evidence type="ECO:0000259" key="9">
    <source>
        <dbReference type="PROSITE" id="PS00715"/>
    </source>
</evidence>
<dbReference type="InterPro" id="IPR012759">
    <property type="entry name" value="RNA_pol_sigma_RpoH_proteobac"/>
</dbReference>
<dbReference type="Pfam" id="PF04542">
    <property type="entry name" value="Sigma70_r2"/>
    <property type="match status" value="1"/>
</dbReference>
<dbReference type="PRINTS" id="PR00046">
    <property type="entry name" value="SIGMA70FCT"/>
</dbReference>
<comment type="function">
    <text evidence="8">Sigma factors are initiation factors that promote the attachment of RNA polymerase to specific initiation sites and are then released.</text>
</comment>
<dbReference type="AlphaFoldDB" id="A0A4D6YM36"/>
<comment type="similarity">
    <text evidence="1 8">Belongs to the sigma-70 factor family.</text>
</comment>
<dbReference type="InterPro" id="IPR000943">
    <property type="entry name" value="RNA_pol_sigma70"/>
</dbReference>
<dbReference type="InterPro" id="IPR014284">
    <property type="entry name" value="RNA_pol_sigma-70_dom"/>
</dbReference>
<dbReference type="OrthoDB" id="9809557at2"/>
<dbReference type="NCBIfam" id="NF005143">
    <property type="entry name" value="PRK06596.1"/>
    <property type="match status" value="1"/>
</dbReference>
<dbReference type="InterPro" id="IPR013325">
    <property type="entry name" value="RNA_pol_sigma_r2"/>
</dbReference>
<dbReference type="Proteomes" id="UP000298603">
    <property type="component" value="Chromosome"/>
</dbReference>
<reference evidence="11 12" key="1">
    <citation type="submission" date="2018-10" db="EMBL/GenBank/DDBJ databases">
        <title>Comparative functional genomics of the obligate endosymbiont Buchnera aphidicola.</title>
        <authorList>
            <person name="Chong R.A."/>
        </authorList>
    </citation>
    <scope>NUCLEOTIDE SEQUENCE [LARGE SCALE GENOMIC DNA]</scope>
    <source>
        <strain evidence="11 12">Tma</strain>
    </source>
</reference>
<evidence type="ECO:0000256" key="3">
    <source>
        <dbReference type="ARBA" id="ARBA00023015"/>
    </source>
</evidence>
<keyword evidence="6 8" id="KW-0238">DNA-binding</keyword>
<dbReference type="InterPro" id="IPR036388">
    <property type="entry name" value="WH-like_DNA-bd_sf"/>
</dbReference>
<evidence type="ECO:0000256" key="4">
    <source>
        <dbReference type="ARBA" id="ARBA00023016"/>
    </source>
</evidence>
<dbReference type="RefSeq" id="WP_158349301.1">
    <property type="nucleotide sequence ID" value="NZ_CP032996.1"/>
</dbReference>
<name>A0A4D6YM36_9GAMM</name>
<dbReference type="EMBL" id="CP032996">
    <property type="protein sequence ID" value="QCI27034.1"/>
    <property type="molecule type" value="Genomic_DNA"/>
</dbReference>
<evidence type="ECO:0000256" key="2">
    <source>
        <dbReference type="ARBA" id="ARBA00022490"/>
    </source>
</evidence>
<dbReference type="InterPro" id="IPR007630">
    <property type="entry name" value="RNA_pol_sigma70_r4"/>
</dbReference>
<evidence type="ECO:0000313" key="12">
    <source>
        <dbReference type="Proteomes" id="UP000298603"/>
    </source>
</evidence>
<keyword evidence="7 8" id="KW-0804">Transcription</keyword>
<evidence type="ECO:0000313" key="11">
    <source>
        <dbReference type="EMBL" id="QCI27034.1"/>
    </source>
</evidence>
<dbReference type="GO" id="GO:0016987">
    <property type="term" value="F:sigma factor activity"/>
    <property type="evidence" value="ECO:0007669"/>
    <property type="project" value="UniProtKB-UniRule"/>
</dbReference>
<dbReference type="NCBIfam" id="TIGR02937">
    <property type="entry name" value="sigma70-ECF"/>
    <property type="match status" value="1"/>
</dbReference>
<feature type="domain" description="RNA polymerase sigma-70" evidence="9">
    <location>
        <begin position="77"/>
        <end position="90"/>
    </location>
</feature>
<dbReference type="SUPFAM" id="SSF88946">
    <property type="entry name" value="Sigma2 domain of RNA polymerase sigma factors"/>
    <property type="match status" value="1"/>
</dbReference>
<keyword evidence="2" id="KW-0963">Cytoplasm</keyword>
<dbReference type="CDD" id="cd06171">
    <property type="entry name" value="Sigma70_r4"/>
    <property type="match status" value="1"/>
</dbReference>
<evidence type="ECO:0000256" key="6">
    <source>
        <dbReference type="ARBA" id="ARBA00023125"/>
    </source>
</evidence>
<dbReference type="PANTHER" id="PTHR30376">
    <property type="entry name" value="SIGMA FACTOR RPOH HEAT SHOCK RELATED"/>
    <property type="match status" value="1"/>
</dbReference>
<dbReference type="InterPro" id="IPR007627">
    <property type="entry name" value="RNA_pol_sigma70_r2"/>
</dbReference>
<dbReference type="PROSITE" id="PS00716">
    <property type="entry name" value="SIGMA70_2"/>
    <property type="match status" value="1"/>
</dbReference>
<evidence type="ECO:0000259" key="10">
    <source>
        <dbReference type="PROSITE" id="PS00716"/>
    </source>
</evidence>
<accession>A0A4D6YM36</accession>